<dbReference type="AlphaFoldDB" id="A0AAV9PQY6"/>
<dbReference type="GeneID" id="89921715"/>
<feature type="region of interest" description="Disordered" evidence="1">
    <location>
        <begin position="1"/>
        <end position="26"/>
    </location>
</feature>
<feature type="compositionally biased region" description="Pro residues" evidence="1">
    <location>
        <begin position="10"/>
        <end position="22"/>
    </location>
</feature>
<dbReference type="RefSeq" id="XP_064663865.1">
    <property type="nucleotide sequence ID" value="XM_064797631.1"/>
</dbReference>
<dbReference type="Proteomes" id="UP001337655">
    <property type="component" value="Unassembled WGS sequence"/>
</dbReference>
<sequence>MQPHQRPPAQLVPPPAPAPAPQPAKDLSKYSGLAWHAINTKYSDSRGSKEYEKAIHAIEDVCEYVEAIREAAMQSGAAFKIKQSALETLRKIGKSICLSVDVTGSEVRKWFQSERFLDEAMLEVLKIMTVDEVLAVAHHTDEKGQFFDKLEAL</sequence>
<gene>
    <name evidence="2" type="ORF">LTR77_000364</name>
</gene>
<evidence type="ECO:0000313" key="3">
    <source>
        <dbReference type="Proteomes" id="UP001337655"/>
    </source>
</evidence>
<proteinExistence type="predicted"/>
<reference evidence="2 3" key="1">
    <citation type="submission" date="2023-08" db="EMBL/GenBank/DDBJ databases">
        <title>Black Yeasts Isolated from many extreme environments.</title>
        <authorList>
            <person name="Coleine C."/>
            <person name="Stajich J.E."/>
            <person name="Selbmann L."/>
        </authorList>
    </citation>
    <scope>NUCLEOTIDE SEQUENCE [LARGE SCALE GENOMIC DNA]</scope>
    <source>
        <strain evidence="2 3">CCFEE 5935</strain>
    </source>
</reference>
<accession>A0AAV9PQY6</accession>
<dbReference type="EMBL" id="JAVRRT010000001">
    <property type="protein sequence ID" value="KAK5175227.1"/>
    <property type="molecule type" value="Genomic_DNA"/>
</dbReference>
<organism evidence="2 3">
    <name type="scientific">Saxophila tyrrhenica</name>
    <dbReference type="NCBI Taxonomy" id="1690608"/>
    <lineage>
        <taxon>Eukaryota</taxon>
        <taxon>Fungi</taxon>
        <taxon>Dikarya</taxon>
        <taxon>Ascomycota</taxon>
        <taxon>Pezizomycotina</taxon>
        <taxon>Dothideomycetes</taxon>
        <taxon>Dothideomycetidae</taxon>
        <taxon>Mycosphaerellales</taxon>
        <taxon>Extremaceae</taxon>
        <taxon>Saxophila</taxon>
    </lineage>
</organism>
<name>A0AAV9PQY6_9PEZI</name>
<keyword evidence="3" id="KW-1185">Reference proteome</keyword>
<protein>
    <submittedName>
        <fullName evidence="2">Uncharacterized protein</fullName>
    </submittedName>
</protein>
<evidence type="ECO:0000313" key="2">
    <source>
        <dbReference type="EMBL" id="KAK5175227.1"/>
    </source>
</evidence>
<comment type="caution">
    <text evidence="2">The sequence shown here is derived from an EMBL/GenBank/DDBJ whole genome shotgun (WGS) entry which is preliminary data.</text>
</comment>
<evidence type="ECO:0000256" key="1">
    <source>
        <dbReference type="SAM" id="MobiDB-lite"/>
    </source>
</evidence>